<dbReference type="RefSeq" id="WP_091983162.1">
    <property type="nucleotide sequence ID" value="NZ_FOLO01000011.1"/>
</dbReference>
<evidence type="ECO:0000313" key="2">
    <source>
        <dbReference type="EMBL" id="SFC53885.1"/>
    </source>
</evidence>
<dbReference type="SUPFAM" id="SSF46955">
    <property type="entry name" value="Putative DNA-binding domain"/>
    <property type="match status" value="1"/>
</dbReference>
<keyword evidence="3" id="KW-1185">Reference proteome</keyword>
<dbReference type="Pfam" id="PF13411">
    <property type="entry name" value="MerR_1"/>
    <property type="match status" value="1"/>
</dbReference>
<dbReference type="EMBL" id="FOLO01000011">
    <property type="protein sequence ID" value="SFC53885.1"/>
    <property type="molecule type" value="Genomic_DNA"/>
</dbReference>
<dbReference type="InterPro" id="IPR009061">
    <property type="entry name" value="DNA-bd_dom_put_sf"/>
</dbReference>
<sequence>MALMTIEQVADFLGVKEERVKRLEREHLLIAKENDGSGNALFDDGDVQKYKELAERIGGL</sequence>
<dbReference type="OrthoDB" id="5772224at2"/>
<dbReference type="InterPro" id="IPR000551">
    <property type="entry name" value="MerR-type_HTH_dom"/>
</dbReference>
<dbReference type="Gene3D" id="1.10.1660.10">
    <property type="match status" value="1"/>
</dbReference>
<feature type="domain" description="HTH merR-type" evidence="1">
    <location>
        <begin position="4"/>
        <end position="49"/>
    </location>
</feature>
<organism evidence="2 3">
    <name type="scientific">Pseudoalteromonas denitrificans DSM 6059</name>
    <dbReference type="NCBI Taxonomy" id="1123010"/>
    <lineage>
        <taxon>Bacteria</taxon>
        <taxon>Pseudomonadati</taxon>
        <taxon>Pseudomonadota</taxon>
        <taxon>Gammaproteobacteria</taxon>
        <taxon>Alteromonadales</taxon>
        <taxon>Pseudoalteromonadaceae</taxon>
        <taxon>Pseudoalteromonas</taxon>
    </lineage>
</organism>
<dbReference type="AlphaFoldDB" id="A0A1I1JZT4"/>
<gene>
    <name evidence="2" type="ORF">SAMN02745724_01918</name>
</gene>
<dbReference type="Proteomes" id="UP000198862">
    <property type="component" value="Unassembled WGS sequence"/>
</dbReference>
<evidence type="ECO:0000313" key="3">
    <source>
        <dbReference type="Proteomes" id="UP000198862"/>
    </source>
</evidence>
<evidence type="ECO:0000259" key="1">
    <source>
        <dbReference type="Pfam" id="PF13411"/>
    </source>
</evidence>
<dbReference type="GO" id="GO:0003677">
    <property type="term" value="F:DNA binding"/>
    <property type="evidence" value="ECO:0007669"/>
    <property type="project" value="InterPro"/>
</dbReference>
<reference evidence="2 3" key="1">
    <citation type="submission" date="2016-10" db="EMBL/GenBank/DDBJ databases">
        <authorList>
            <person name="de Groot N.N."/>
        </authorList>
    </citation>
    <scope>NUCLEOTIDE SEQUENCE [LARGE SCALE GENOMIC DNA]</scope>
    <source>
        <strain evidence="2 3">DSM 6059</strain>
    </source>
</reference>
<name>A0A1I1JZT4_9GAMM</name>
<accession>A0A1I1JZT4</accession>
<protein>
    <submittedName>
        <fullName evidence="2">MerR HTH family regulatory protein</fullName>
    </submittedName>
</protein>
<proteinExistence type="predicted"/>
<dbReference type="GO" id="GO:0006355">
    <property type="term" value="P:regulation of DNA-templated transcription"/>
    <property type="evidence" value="ECO:0007669"/>
    <property type="project" value="InterPro"/>
</dbReference>